<protein>
    <submittedName>
        <fullName evidence="5">Uncharacterized protein</fullName>
    </submittedName>
</protein>
<feature type="transmembrane region" description="Helical" evidence="3">
    <location>
        <begin position="549"/>
        <end position="571"/>
    </location>
</feature>
<dbReference type="InterPro" id="IPR003591">
    <property type="entry name" value="Leu-rich_rpt_typical-subtyp"/>
</dbReference>
<sequence>MATQYFKQVILLFVLCGFCVAAAEECPVNVTEACTCEILNGLMNIGCDYPDNNNTSPIIVDSSDNATGSYRINTLKISSNNISSLPDNYFQHIYSIGLLDMQNNSFTEIPAEVLTIPSVSILQISNNGLKLLNLSSFANESINELLCSHNNLETVYVDDSSASLKSLDISWNNLKTVPKELWSIASYLNLSNNMLEFVPKLPQSKLEILNLNSNSINSIEVQAFKNVPFLDELHLVDNQIVTLVPEIFEGLDSLTELHLTDNRLQDLNENLFRSLKSLIILELSNNNLTNIKREMFVGLEDNLQQLNLNRNNLAFIADNDTFENLENLRMLDLSYNKGVKDIDHLIFPPHLASLSVNNCSLTKIGGCRFLKMKDIQNLDVSGNELTCSCELSLLHAWYRARQRHGYSELIHHHFNEWFCENATDGEIYGVIDNEHECGIYQSFEDDCDIADESPLQLAIKLDVKLLDSQVSVVWDVEGDNSFIFGFVVSIQSTGKEMYKTPILEKTQSSFIITKSEDESQIDVCVNVLSNKTSVVAMACQSVSSSSLDYVIGIMAGVVFLIPCIAALIFILRKDRMMQRLEYSQIAEHKDKATYQVETGPVVVVDSEIMDVDTVVSPYHENKAFDAHSEEAIEQNITEENNTVTVVISDPPEISEVSLSENTQL</sequence>
<keyword evidence="3" id="KW-0812">Transmembrane</keyword>
<dbReference type="PROSITE" id="PS51450">
    <property type="entry name" value="LRR"/>
    <property type="match status" value="2"/>
</dbReference>
<comment type="caution">
    <text evidence="5">The sequence shown here is derived from an EMBL/GenBank/DDBJ whole genome shotgun (WGS) entry which is preliminary data.</text>
</comment>
<evidence type="ECO:0000256" key="3">
    <source>
        <dbReference type="SAM" id="Phobius"/>
    </source>
</evidence>
<keyword evidence="2" id="KW-0677">Repeat</keyword>
<dbReference type="Pfam" id="PF00560">
    <property type="entry name" value="LRR_1"/>
    <property type="match status" value="1"/>
</dbReference>
<dbReference type="Proteomes" id="UP001347796">
    <property type="component" value="Unassembled WGS sequence"/>
</dbReference>
<gene>
    <name evidence="5" type="ORF">SNE40_000978</name>
</gene>
<reference evidence="5 6" key="1">
    <citation type="submission" date="2024-01" db="EMBL/GenBank/DDBJ databases">
        <title>The genome of the rayed Mediterranean limpet Patella caerulea (Linnaeus, 1758).</title>
        <authorList>
            <person name="Anh-Thu Weber A."/>
            <person name="Halstead-Nussloch G."/>
        </authorList>
    </citation>
    <scope>NUCLEOTIDE SEQUENCE [LARGE SCALE GENOMIC DNA]</scope>
    <source>
        <strain evidence="5">AATW-2023a</strain>
        <tissue evidence="5">Whole specimen</tissue>
    </source>
</reference>
<keyword evidence="6" id="KW-1185">Reference proteome</keyword>
<dbReference type="Gene3D" id="3.80.10.10">
    <property type="entry name" value="Ribonuclease Inhibitor"/>
    <property type="match status" value="4"/>
</dbReference>
<dbReference type="InterPro" id="IPR001611">
    <property type="entry name" value="Leu-rich_rpt"/>
</dbReference>
<dbReference type="EMBL" id="JAZGQO010000001">
    <property type="protein sequence ID" value="KAK6195576.1"/>
    <property type="molecule type" value="Genomic_DNA"/>
</dbReference>
<evidence type="ECO:0000313" key="6">
    <source>
        <dbReference type="Proteomes" id="UP001347796"/>
    </source>
</evidence>
<accession>A0AAN8KGA5</accession>
<proteinExistence type="predicted"/>
<evidence type="ECO:0000256" key="4">
    <source>
        <dbReference type="SAM" id="SignalP"/>
    </source>
</evidence>
<dbReference type="InterPro" id="IPR032675">
    <property type="entry name" value="LRR_dom_sf"/>
</dbReference>
<organism evidence="5 6">
    <name type="scientific">Patella caerulea</name>
    <name type="common">Rayed Mediterranean limpet</name>
    <dbReference type="NCBI Taxonomy" id="87958"/>
    <lineage>
        <taxon>Eukaryota</taxon>
        <taxon>Metazoa</taxon>
        <taxon>Spiralia</taxon>
        <taxon>Lophotrochozoa</taxon>
        <taxon>Mollusca</taxon>
        <taxon>Gastropoda</taxon>
        <taxon>Patellogastropoda</taxon>
        <taxon>Patelloidea</taxon>
        <taxon>Patellidae</taxon>
        <taxon>Patella</taxon>
    </lineage>
</organism>
<dbReference type="AlphaFoldDB" id="A0AAN8KGA5"/>
<dbReference type="SMART" id="SM00369">
    <property type="entry name" value="LRR_TYP"/>
    <property type="match status" value="9"/>
</dbReference>
<keyword evidence="1" id="KW-0433">Leucine-rich repeat</keyword>
<feature type="signal peptide" evidence="4">
    <location>
        <begin position="1"/>
        <end position="23"/>
    </location>
</feature>
<dbReference type="PANTHER" id="PTHR24366:SF96">
    <property type="entry name" value="LEUCINE RICH REPEAT CONTAINING 53"/>
    <property type="match status" value="1"/>
</dbReference>
<feature type="chain" id="PRO_5042819105" evidence="4">
    <location>
        <begin position="24"/>
        <end position="664"/>
    </location>
</feature>
<evidence type="ECO:0000313" key="5">
    <source>
        <dbReference type="EMBL" id="KAK6195576.1"/>
    </source>
</evidence>
<keyword evidence="3" id="KW-0472">Membrane</keyword>
<evidence type="ECO:0000256" key="1">
    <source>
        <dbReference type="ARBA" id="ARBA00022614"/>
    </source>
</evidence>
<dbReference type="PANTHER" id="PTHR24366">
    <property type="entry name" value="IG(IMMUNOGLOBULIN) AND LRR(LEUCINE RICH REPEAT) DOMAINS"/>
    <property type="match status" value="1"/>
</dbReference>
<name>A0AAN8KGA5_PATCE</name>
<dbReference type="SUPFAM" id="SSF52058">
    <property type="entry name" value="L domain-like"/>
    <property type="match status" value="1"/>
</dbReference>
<dbReference type="Pfam" id="PF13855">
    <property type="entry name" value="LRR_8"/>
    <property type="match status" value="1"/>
</dbReference>
<keyword evidence="3" id="KW-1133">Transmembrane helix</keyword>
<evidence type="ECO:0000256" key="2">
    <source>
        <dbReference type="ARBA" id="ARBA00022737"/>
    </source>
</evidence>
<keyword evidence="4" id="KW-0732">Signal</keyword>
<dbReference type="FunFam" id="3.80.10.10:FF:001164">
    <property type="entry name" value="GH01279p"/>
    <property type="match status" value="1"/>
</dbReference>
<dbReference type="SMART" id="SM00364">
    <property type="entry name" value="LRR_BAC"/>
    <property type="match status" value="5"/>
</dbReference>